<accession>A0A0E9MMN8</accession>
<dbReference type="AlphaFoldDB" id="A0A0E9MMN8"/>
<sequence length="296" mass="32152">MLYAALCSGSSDVTVIGNRFEQCAQARGYTAYAFSATGDERRGYPQRRLRFLRNMVSGVPSWDGFMTHEVDDLIVEDNEFRDVRNGIDITSPSGRIANVRVSRNRIFHTRSDPWRGRSAAHFGISVAADPGVPFIRNVNVSENLVSGANAVPGLSSGGYVIGALAFSRIGELTVSGNGIADIGNEDSKLPKPKGFDCISIYQPSSNVTILNNTGNGTLDRYFLELDATTDGASDNIKISGNTFSTSSKMTSLTRFVRGNFKNVSIFNNRLMSSSRRTSQFEVEPESAHVALLPSIS</sequence>
<name>A0A0E9MMN8_9SPHN</name>
<gene>
    <name evidence="1" type="ORF">SCH01S_25_00170</name>
</gene>
<evidence type="ECO:0000313" key="2">
    <source>
        <dbReference type="Proteomes" id="UP000033202"/>
    </source>
</evidence>
<dbReference type="InterPro" id="IPR012334">
    <property type="entry name" value="Pectin_lyas_fold"/>
</dbReference>
<evidence type="ECO:0008006" key="3">
    <source>
        <dbReference type="Google" id="ProtNLM"/>
    </source>
</evidence>
<reference evidence="1 2" key="1">
    <citation type="submission" date="2015-04" db="EMBL/GenBank/DDBJ databases">
        <title>Whole genome shotgun sequence of Sphingomonas changbaiensis NBRC 104936.</title>
        <authorList>
            <person name="Katano-Makiyama Y."/>
            <person name="Hosoyama A."/>
            <person name="Hashimoto M."/>
            <person name="Noguchi M."/>
            <person name="Tsuchikane K."/>
            <person name="Ohji S."/>
            <person name="Yamazoe A."/>
            <person name="Ichikawa N."/>
            <person name="Kimura A."/>
            <person name="Fujita N."/>
        </authorList>
    </citation>
    <scope>NUCLEOTIDE SEQUENCE [LARGE SCALE GENOMIC DNA]</scope>
    <source>
        <strain evidence="1 2">NBRC 104936</strain>
    </source>
</reference>
<protein>
    <recommendedName>
        <fullName evidence="3">Right handed beta helix domain-containing protein</fullName>
    </recommendedName>
</protein>
<dbReference type="Gene3D" id="2.160.20.10">
    <property type="entry name" value="Single-stranded right-handed beta-helix, Pectin lyase-like"/>
    <property type="match status" value="1"/>
</dbReference>
<proteinExistence type="predicted"/>
<dbReference type="InterPro" id="IPR006626">
    <property type="entry name" value="PbH1"/>
</dbReference>
<dbReference type="SUPFAM" id="SSF51126">
    <property type="entry name" value="Pectin lyase-like"/>
    <property type="match status" value="1"/>
</dbReference>
<dbReference type="EMBL" id="BBWU01000025">
    <property type="protein sequence ID" value="GAO39037.1"/>
    <property type="molecule type" value="Genomic_DNA"/>
</dbReference>
<keyword evidence="2" id="KW-1185">Reference proteome</keyword>
<dbReference type="SMART" id="SM00710">
    <property type="entry name" value="PbH1"/>
    <property type="match status" value="6"/>
</dbReference>
<comment type="caution">
    <text evidence="1">The sequence shown here is derived from an EMBL/GenBank/DDBJ whole genome shotgun (WGS) entry which is preliminary data.</text>
</comment>
<dbReference type="Proteomes" id="UP000033202">
    <property type="component" value="Unassembled WGS sequence"/>
</dbReference>
<evidence type="ECO:0000313" key="1">
    <source>
        <dbReference type="EMBL" id="GAO39037.1"/>
    </source>
</evidence>
<dbReference type="InterPro" id="IPR011050">
    <property type="entry name" value="Pectin_lyase_fold/virulence"/>
</dbReference>
<organism evidence="1 2">
    <name type="scientific">Sphingomonas changbaiensis NBRC 104936</name>
    <dbReference type="NCBI Taxonomy" id="1219043"/>
    <lineage>
        <taxon>Bacteria</taxon>
        <taxon>Pseudomonadati</taxon>
        <taxon>Pseudomonadota</taxon>
        <taxon>Alphaproteobacteria</taxon>
        <taxon>Sphingomonadales</taxon>
        <taxon>Sphingomonadaceae</taxon>
        <taxon>Sphingomonas</taxon>
    </lineage>
</organism>